<dbReference type="PATRIC" id="fig|698738.3.peg.2072"/>
<dbReference type="EMBL" id="FO203512">
    <property type="protein sequence ID" value="CCK76179.1"/>
    <property type="molecule type" value="Genomic_DNA"/>
</dbReference>
<evidence type="ECO:0000256" key="3">
    <source>
        <dbReference type="ARBA" id="ARBA00022679"/>
    </source>
</evidence>
<reference evidence="9 10" key="1">
    <citation type="journal article" date="2013" name="Nat. Commun.">
        <title>Genome sequence and functional genomic analysis of the oil-degrading bacterium Oleispira antarctica.</title>
        <authorList>
            <person name="Kube M."/>
            <person name="Chernikova T.N."/>
            <person name="Al-Ramahi Y."/>
            <person name="Beloqui A."/>
            <person name="Lopez-Cortez N."/>
            <person name="Guazzaroni M.E."/>
            <person name="Heipieper H.J."/>
            <person name="Klages S."/>
            <person name="Kotsyurbenko O.R."/>
            <person name="Langer I."/>
            <person name="Nechitaylo T.Y."/>
            <person name="Lunsdorf H."/>
            <person name="Fernandez M."/>
            <person name="Juarez S."/>
            <person name="Ciordia S."/>
            <person name="Singer A."/>
            <person name="Kagan O."/>
            <person name="Egorova O."/>
            <person name="Petit P.A."/>
            <person name="Stogios P."/>
            <person name="Kim Y."/>
            <person name="Tchigvintsev A."/>
            <person name="Flick R."/>
            <person name="Denaro R."/>
            <person name="Genovese M."/>
            <person name="Albar J.P."/>
            <person name="Reva O.N."/>
            <person name="Martinez-Gomariz M."/>
            <person name="Tran H."/>
            <person name="Ferrer M."/>
            <person name="Savchenko A."/>
            <person name="Yakunin A.F."/>
            <person name="Yakimov M.M."/>
            <person name="Golyshina O.V."/>
            <person name="Reinhardt R."/>
            <person name="Golyshin P.N."/>
        </authorList>
    </citation>
    <scope>NUCLEOTIDE SEQUENCE [LARGE SCALE GENOMIC DNA]</scope>
</reference>
<evidence type="ECO:0000259" key="8">
    <source>
        <dbReference type="SMART" id="SM00827"/>
    </source>
</evidence>
<dbReference type="FunFam" id="3.30.70.250:FF:000001">
    <property type="entry name" value="Malonyl CoA-acyl carrier protein transacylase"/>
    <property type="match status" value="1"/>
</dbReference>
<dbReference type="InterPro" id="IPR014043">
    <property type="entry name" value="Acyl_transferase_dom"/>
</dbReference>
<evidence type="ECO:0000256" key="7">
    <source>
        <dbReference type="PIRSR" id="PIRSR000446-1"/>
    </source>
</evidence>
<dbReference type="Pfam" id="PF00698">
    <property type="entry name" value="Acyl_transf_1"/>
    <property type="match status" value="1"/>
</dbReference>
<dbReference type="InterPro" id="IPR004410">
    <property type="entry name" value="Malonyl_CoA-ACP_transAc_FabD"/>
</dbReference>
<dbReference type="OrthoDB" id="9808564at2"/>
<evidence type="ECO:0000256" key="6">
    <source>
        <dbReference type="PIRNR" id="PIRNR000446"/>
    </source>
</evidence>
<comment type="similarity">
    <text evidence="6">Belongs to the fabD family.</text>
</comment>
<dbReference type="SMART" id="SM00827">
    <property type="entry name" value="PKS_AT"/>
    <property type="match status" value="1"/>
</dbReference>
<name>R4YTX6_OLEAN</name>
<comment type="catalytic activity">
    <reaction evidence="5 6">
        <text>holo-[ACP] + malonyl-CoA = malonyl-[ACP] + CoA</text>
        <dbReference type="Rhea" id="RHEA:41792"/>
        <dbReference type="Rhea" id="RHEA-COMP:9623"/>
        <dbReference type="Rhea" id="RHEA-COMP:9685"/>
        <dbReference type="ChEBI" id="CHEBI:57287"/>
        <dbReference type="ChEBI" id="CHEBI:57384"/>
        <dbReference type="ChEBI" id="CHEBI:64479"/>
        <dbReference type="ChEBI" id="CHEBI:78449"/>
        <dbReference type="EC" id="2.3.1.39"/>
    </reaction>
</comment>
<evidence type="ECO:0000313" key="10">
    <source>
        <dbReference type="Proteomes" id="UP000032749"/>
    </source>
</evidence>
<dbReference type="GO" id="GO:0004314">
    <property type="term" value="F:[acyl-carrier-protein] S-malonyltransferase activity"/>
    <property type="evidence" value="ECO:0007669"/>
    <property type="project" value="UniProtKB-EC"/>
</dbReference>
<sequence>MKQVVLYFPGQGAQQLGMLADLAAQYPIIKETFEQASQAINQDLWSLVQNGPAEELNLTYNTQPILVTASAAIWRVIQQEVGKDIRVVAAAGHSVGEYSALYAAGILTLEDAVRLVKRRGELMDTAVPAGEGGMAAILGLDKDQIQAVCNEASSVGIVEPANFNAPGQIVIAGTAAGISEACIVAKAAGAKRALPLQVSGPFHSSLMRQAAEPFLDALESVEWSKPQFDVYHNATNAVSSVAEMKQRLVEQLYSPVNWIGAVEASCKGAELAIEVGPGKVISGLNKRINKDLATFSTGDSANVEKLLNEIKGEG</sequence>
<dbReference type="EC" id="2.3.1.39" evidence="1 6"/>
<dbReference type="GO" id="GO:0006633">
    <property type="term" value="P:fatty acid biosynthetic process"/>
    <property type="evidence" value="ECO:0007669"/>
    <property type="project" value="TreeGrafter"/>
</dbReference>
<keyword evidence="10" id="KW-1185">Reference proteome</keyword>
<accession>R4YTX6</accession>
<evidence type="ECO:0000313" key="9">
    <source>
        <dbReference type="EMBL" id="CCK76179.1"/>
    </source>
</evidence>
<proteinExistence type="inferred from homology"/>
<keyword evidence="3 6" id="KW-0808">Transferase</keyword>
<evidence type="ECO:0000256" key="4">
    <source>
        <dbReference type="ARBA" id="ARBA00023315"/>
    </source>
</evidence>
<evidence type="ECO:0000256" key="5">
    <source>
        <dbReference type="ARBA" id="ARBA00048462"/>
    </source>
</evidence>
<dbReference type="Proteomes" id="UP000032749">
    <property type="component" value="Chromosome"/>
</dbReference>
<dbReference type="InterPro" id="IPR016035">
    <property type="entry name" value="Acyl_Trfase/lysoPLipase"/>
</dbReference>
<dbReference type="PIRSF" id="PIRSF000446">
    <property type="entry name" value="Mct"/>
    <property type="match status" value="1"/>
</dbReference>
<feature type="active site" evidence="7">
    <location>
        <position position="94"/>
    </location>
</feature>
<dbReference type="NCBIfam" id="TIGR00128">
    <property type="entry name" value="fabD"/>
    <property type="match status" value="1"/>
</dbReference>
<feature type="domain" description="Malonyl-CoA:ACP transacylase (MAT)" evidence="8">
    <location>
        <begin position="7"/>
        <end position="302"/>
    </location>
</feature>
<dbReference type="InterPro" id="IPR001227">
    <property type="entry name" value="Ac_transferase_dom_sf"/>
</dbReference>
<dbReference type="InterPro" id="IPR050858">
    <property type="entry name" value="Mal-CoA-ACP_Trans/PKS_FabD"/>
</dbReference>
<dbReference type="PANTHER" id="PTHR42681">
    <property type="entry name" value="MALONYL-COA-ACYL CARRIER PROTEIN TRANSACYLASE, MITOCHONDRIAL"/>
    <property type="match status" value="1"/>
</dbReference>
<dbReference type="AlphaFoldDB" id="R4YTX6"/>
<evidence type="ECO:0000256" key="2">
    <source>
        <dbReference type="ARBA" id="ARBA00018953"/>
    </source>
</evidence>
<dbReference type="SUPFAM" id="SSF55048">
    <property type="entry name" value="Probable ACP-binding domain of malonyl-CoA ACP transacylase"/>
    <property type="match status" value="1"/>
</dbReference>
<dbReference type="GO" id="GO:0005829">
    <property type="term" value="C:cytosol"/>
    <property type="evidence" value="ECO:0007669"/>
    <property type="project" value="TreeGrafter"/>
</dbReference>
<dbReference type="STRING" id="698738.OLEAN_C20030"/>
<gene>
    <name evidence="9" type="primary">fabD</name>
    <name evidence="9" type="ORF">OLEAN_C20030</name>
</gene>
<dbReference type="PANTHER" id="PTHR42681:SF1">
    <property type="entry name" value="MALONYL-COA-ACYL CARRIER PROTEIN TRANSACYLASE, MITOCHONDRIAL"/>
    <property type="match status" value="1"/>
</dbReference>
<dbReference type="InterPro" id="IPR024925">
    <property type="entry name" value="Malonyl_CoA-ACP_transAc"/>
</dbReference>
<dbReference type="Gene3D" id="3.40.366.10">
    <property type="entry name" value="Malonyl-Coenzyme A Acyl Carrier Protein, domain 2"/>
    <property type="match status" value="1"/>
</dbReference>
<feature type="active site" evidence="7">
    <location>
        <position position="203"/>
    </location>
</feature>
<evidence type="ECO:0000256" key="1">
    <source>
        <dbReference type="ARBA" id="ARBA00013258"/>
    </source>
</evidence>
<dbReference type="SUPFAM" id="SSF52151">
    <property type="entry name" value="FabD/lysophospholipase-like"/>
    <property type="match status" value="1"/>
</dbReference>
<dbReference type="HOGENOM" id="CLU_030558_0_1_6"/>
<dbReference type="Gene3D" id="3.30.70.250">
    <property type="entry name" value="Malonyl-CoA ACP transacylase, ACP-binding"/>
    <property type="match status" value="1"/>
</dbReference>
<dbReference type="KEGG" id="oai:OLEAN_C20030"/>
<protein>
    <recommendedName>
        <fullName evidence="2 6">Malonyl CoA-acyl carrier protein transacylase</fullName>
        <ecNumber evidence="1 6">2.3.1.39</ecNumber>
    </recommendedName>
</protein>
<organism evidence="9 10">
    <name type="scientific">Oleispira antarctica RB-8</name>
    <dbReference type="NCBI Taxonomy" id="698738"/>
    <lineage>
        <taxon>Bacteria</taxon>
        <taxon>Pseudomonadati</taxon>
        <taxon>Pseudomonadota</taxon>
        <taxon>Gammaproteobacteria</taxon>
        <taxon>Oceanospirillales</taxon>
        <taxon>Oceanospirillaceae</taxon>
        <taxon>Oleispira</taxon>
    </lineage>
</organism>
<keyword evidence="4 6" id="KW-0012">Acyltransferase</keyword>
<dbReference type="InterPro" id="IPR016036">
    <property type="entry name" value="Malonyl_transacylase_ACP-bd"/>
</dbReference>